<evidence type="ECO:0008006" key="3">
    <source>
        <dbReference type="Google" id="ProtNLM"/>
    </source>
</evidence>
<dbReference type="EMBL" id="JADIMS010000076">
    <property type="protein sequence ID" value="MBO8450368.1"/>
    <property type="molecule type" value="Genomic_DNA"/>
</dbReference>
<dbReference type="AlphaFoldDB" id="A0A9D9ENW1"/>
<proteinExistence type="predicted"/>
<reference evidence="1" key="2">
    <citation type="journal article" date="2021" name="PeerJ">
        <title>Extensive microbial diversity within the chicken gut microbiome revealed by metagenomics and culture.</title>
        <authorList>
            <person name="Gilroy R."/>
            <person name="Ravi A."/>
            <person name="Getino M."/>
            <person name="Pursley I."/>
            <person name="Horton D.L."/>
            <person name="Alikhan N.F."/>
            <person name="Baker D."/>
            <person name="Gharbi K."/>
            <person name="Hall N."/>
            <person name="Watson M."/>
            <person name="Adriaenssens E.M."/>
            <person name="Foster-Nyarko E."/>
            <person name="Jarju S."/>
            <person name="Secka A."/>
            <person name="Antonio M."/>
            <person name="Oren A."/>
            <person name="Chaudhuri R.R."/>
            <person name="La Ragione R."/>
            <person name="Hildebrand F."/>
            <person name="Pallen M.J."/>
        </authorList>
    </citation>
    <scope>NUCLEOTIDE SEQUENCE</scope>
    <source>
        <strain evidence="1">B3-4054</strain>
    </source>
</reference>
<name>A0A9D9ENW1_9SPIR</name>
<gene>
    <name evidence="1" type="ORF">IAA96_04600</name>
</gene>
<dbReference type="PROSITE" id="PS51257">
    <property type="entry name" value="PROKAR_LIPOPROTEIN"/>
    <property type="match status" value="1"/>
</dbReference>
<reference evidence="1" key="1">
    <citation type="submission" date="2020-10" db="EMBL/GenBank/DDBJ databases">
        <authorList>
            <person name="Gilroy R."/>
        </authorList>
    </citation>
    <scope>NUCLEOTIDE SEQUENCE</scope>
    <source>
        <strain evidence="1">B3-4054</strain>
    </source>
</reference>
<evidence type="ECO:0000313" key="1">
    <source>
        <dbReference type="EMBL" id="MBO8450368.1"/>
    </source>
</evidence>
<protein>
    <recommendedName>
        <fullName evidence="3">Lipoprotein</fullName>
    </recommendedName>
</protein>
<evidence type="ECO:0000313" key="2">
    <source>
        <dbReference type="Proteomes" id="UP000823616"/>
    </source>
</evidence>
<comment type="caution">
    <text evidence="1">The sequence shown here is derived from an EMBL/GenBank/DDBJ whole genome shotgun (WGS) entry which is preliminary data.</text>
</comment>
<sequence>MNLHPRDPLCRCFRFFLLPGIFSLALCGCAGRTGTAENREKPGQAASVQISAAWFYFDRDGKLTPAGHPAEIPVAEFRPWTEVPAVMDAGFADGRPVLLVNKNGLLSPDQFAGPVSPDTLSPDTLFPSADALASGTAAAFVSAGGETYIRFYRSTVFDADRSVQPVALFRAGRAPAFPLEPAAFAADFGMEENAQMVALEYSGGPEPWTAAFKSRLDPADSVSFAYLAFSALPVSSGFRGRSISAEEFRNAAGRGAAGQIPAVFTELLAPLPENQDVLLHITRKGSPATQMWSSAFSAGPAGSGTNGTLEGWAFADDAFAAVLFADGTCYLKPVNSGGGIKALRFPALNRGYRYTAFAVSGRHILAGWEESRFYETGRSGILAVTLPPGFYPESGS</sequence>
<dbReference type="Pfam" id="PF26331">
    <property type="entry name" value="DUF8086"/>
    <property type="match status" value="1"/>
</dbReference>
<organism evidence="1 2">
    <name type="scientific">Candidatus Avitreponema avistercoris</name>
    <dbReference type="NCBI Taxonomy" id="2840705"/>
    <lineage>
        <taxon>Bacteria</taxon>
        <taxon>Pseudomonadati</taxon>
        <taxon>Spirochaetota</taxon>
        <taxon>Spirochaetia</taxon>
        <taxon>Spirochaetales</taxon>
        <taxon>Candidatus Avitreponema</taxon>
    </lineage>
</organism>
<accession>A0A9D9ENW1</accession>
<dbReference type="Proteomes" id="UP000823616">
    <property type="component" value="Unassembled WGS sequence"/>
</dbReference>
<dbReference type="InterPro" id="IPR058399">
    <property type="entry name" value="DUF8086"/>
</dbReference>